<keyword evidence="2" id="KW-0805">Transcription regulation</keyword>
<dbReference type="InterPro" id="IPR013324">
    <property type="entry name" value="RNA_pol_sigma_r3/r4-like"/>
</dbReference>
<evidence type="ECO:0000256" key="1">
    <source>
        <dbReference type="ARBA" id="ARBA00010641"/>
    </source>
</evidence>
<name>A0A5D4NX84_9BACI</name>
<dbReference type="EMBL" id="VTEI01000002">
    <property type="protein sequence ID" value="TYS18540.1"/>
    <property type="molecule type" value="Genomic_DNA"/>
</dbReference>
<dbReference type="OrthoDB" id="3472490at2"/>
<gene>
    <name evidence="7" type="ORF">FZC78_03095</name>
</gene>
<dbReference type="CDD" id="cd06171">
    <property type="entry name" value="Sigma70_r4"/>
    <property type="match status" value="1"/>
</dbReference>
<organism evidence="7 8">
    <name type="scientific">Rossellomorea vietnamensis</name>
    <dbReference type="NCBI Taxonomy" id="218284"/>
    <lineage>
        <taxon>Bacteria</taxon>
        <taxon>Bacillati</taxon>
        <taxon>Bacillota</taxon>
        <taxon>Bacilli</taxon>
        <taxon>Bacillales</taxon>
        <taxon>Bacillaceae</taxon>
        <taxon>Rossellomorea</taxon>
    </lineage>
</organism>
<keyword evidence="4" id="KW-0804">Transcription</keyword>
<evidence type="ECO:0000256" key="3">
    <source>
        <dbReference type="ARBA" id="ARBA00023082"/>
    </source>
</evidence>
<dbReference type="PANTHER" id="PTHR43133:SF60">
    <property type="entry name" value="RNA POLYMERASE SIGMA FACTOR SIGV"/>
    <property type="match status" value="1"/>
</dbReference>
<dbReference type="PANTHER" id="PTHR43133">
    <property type="entry name" value="RNA POLYMERASE ECF-TYPE SIGMA FACTO"/>
    <property type="match status" value="1"/>
</dbReference>
<protein>
    <submittedName>
        <fullName evidence="7">RNA polymerase sigma factor</fullName>
    </submittedName>
</protein>
<dbReference type="RefSeq" id="WP_148938218.1">
    <property type="nucleotide sequence ID" value="NZ_VTEI01000002.1"/>
</dbReference>
<dbReference type="GO" id="GO:0003677">
    <property type="term" value="F:DNA binding"/>
    <property type="evidence" value="ECO:0007669"/>
    <property type="project" value="InterPro"/>
</dbReference>
<evidence type="ECO:0000256" key="2">
    <source>
        <dbReference type="ARBA" id="ARBA00023015"/>
    </source>
</evidence>
<comment type="caution">
    <text evidence="7">The sequence shown here is derived from an EMBL/GenBank/DDBJ whole genome shotgun (WGS) entry which is preliminary data.</text>
</comment>
<sequence length="164" mass="19053">MAGHQPLKVIEDVYNKHYSYLRNFLMGLTRDGELADEIIQELFAKILLNPSTVFEVRHMKSWLVRGAKNTLLDHYKKKKPYIMKDETIIESLLIENETPEFKVILKNELGEIMNSLSSTDRAIILAKEFYGYNYQEISGLMEIPVATLKSKVFRIKKQIAREGD</sequence>
<dbReference type="Gene3D" id="1.10.1740.10">
    <property type="match status" value="1"/>
</dbReference>
<dbReference type="InterPro" id="IPR013325">
    <property type="entry name" value="RNA_pol_sigma_r2"/>
</dbReference>
<dbReference type="Gene3D" id="1.10.10.10">
    <property type="entry name" value="Winged helix-like DNA-binding domain superfamily/Winged helix DNA-binding domain"/>
    <property type="match status" value="1"/>
</dbReference>
<feature type="domain" description="RNA polymerase sigma factor 70 region 4 type 2" evidence="6">
    <location>
        <begin position="107"/>
        <end position="159"/>
    </location>
</feature>
<dbReference type="InterPro" id="IPR039425">
    <property type="entry name" value="RNA_pol_sigma-70-like"/>
</dbReference>
<dbReference type="InterPro" id="IPR036388">
    <property type="entry name" value="WH-like_DNA-bd_sf"/>
</dbReference>
<evidence type="ECO:0000313" key="7">
    <source>
        <dbReference type="EMBL" id="TYS18540.1"/>
    </source>
</evidence>
<dbReference type="AlphaFoldDB" id="A0A5D4NX84"/>
<proteinExistence type="inferred from homology"/>
<evidence type="ECO:0000256" key="4">
    <source>
        <dbReference type="ARBA" id="ARBA00023163"/>
    </source>
</evidence>
<dbReference type="Pfam" id="PF04542">
    <property type="entry name" value="Sigma70_r2"/>
    <property type="match status" value="1"/>
</dbReference>
<dbReference type="SUPFAM" id="SSF88659">
    <property type="entry name" value="Sigma3 and sigma4 domains of RNA polymerase sigma factors"/>
    <property type="match status" value="1"/>
</dbReference>
<dbReference type="NCBIfam" id="TIGR02937">
    <property type="entry name" value="sigma70-ECF"/>
    <property type="match status" value="1"/>
</dbReference>
<reference evidence="7 8" key="1">
    <citation type="submission" date="2019-08" db="EMBL/GenBank/DDBJ databases">
        <title>Bacillus genomes from the desert of Cuatro Cienegas, Coahuila.</title>
        <authorList>
            <person name="Olmedo-Alvarez G."/>
        </authorList>
    </citation>
    <scope>NUCLEOTIDE SEQUENCE [LARGE SCALE GENOMIC DNA]</scope>
    <source>
        <strain evidence="7 8">CH34_1T</strain>
    </source>
</reference>
<dbReference type="Proteomes" id="UP000322267">
    <property type="component" value="Unassembled WGS sequence"/>
</dbReference>
<dbReference type="InterPro" id="IPR007627">
    <property type="entry name" value="RNA_pol_sigma70_r2"/>
</dbReference>
<dbReference type="GO" id="GO:0006352">
    <property type="term" value="P:DNA-templated transcription initiation"/>
    <property type="evidence" value="ECO:0007669"/>
    <property type="project" value="InterPro"/>
</dbReference>
<dbReference type="InterPro" id="IPR014284">
    <property type="entry name" value="RNA_pol_sigma-70_dom"/>
</dbReference>
<evidence type="ECO:0000313" key="8">
    <source>
        <dbReference type="Proteomes" id="UP000322267"/>
    </source>
</evidence>
<dbReference type="InterPro" id="IPR013249">
    <property type="entry name" value="RNA_pol_sigma70_r4_t2"/>
</dbReference>
<comment type="similarity">
    <text evidence="1">Belongs to the sigma-70 factor family. ECF subfamily.</text>
</comment>
<accession>A0A5D4NX84</accession>
<evidence type="ECO:0000259" key="6">
    <source>
        <dbReference type="Pfam" id="PF08281"/>
    </source>
</evidence>
<dbReference type="SUPFAM" id="SSF88946">
    <property type="entry name" value="Sigma2 domain of RNA polymerase sigma factors"/>
    <property type="match status" value="1"/>
</dbReference>
<evidence type="ECO:0000259" key="5">
    <source>
        <dbReference type="Pfam" id="PF04542"/>
    </source>
</evidence>
<dbReference type="Pfam" id="PF08281">
    <property type="entry name" value="Sigma70_r4_2"/>
    <property type="match status" value="1"/>
</dbReference>
<keyword evidence="3" id="KW-0731">Sigma factor</keyword>
<dbReference type="GO" id="GO:0016987">
    <property type="term" value="F:sigma factor activity"/>
    <property type="evidence" value="ECO:0007669"/>
    <property type="project" value="UniProtKB-KW"/>
</dbReference>
<feature type="domain" description="RNA polymerase sigma-70 region 2" evidence="5">
    <location>
        <begin position="14"/>
        <end position="79"/>
    </location>
</feature>